<evidence type="ECO:0000259" key="9">
    <source>
        <dbReference type="Pfam" id="PF07156"/>
    </source>
</evidence>
<dbReference type="GO" id="GO:0001735">
    <property type="term" value="F:prenylcysteine oxidase activity"/>
    <property type="evidence" value="ECO:0007669"/>
    <property type="project" value="InterPro"/>
</dbReference>
<sequence>MRSSTFVLPLLASAATALRSSGNGELAQPSVAPKRVAIIGAGAAGSSAAYHLAQHAQDADIPLRISVFERDSHIGGRSTTINPWSDPSQVVELGASIFVEVNQILVNATKSFNLSTNAASTRHANIPELGIWNGKDLVFTMNEGGWWDITKLFWRYGYAPVKANALMRETVGRFLKMYERPVFPWKSLSDVVQLVGLTEVTGLTGEEYLRNSGVSDRFASEIVQASTRVNYASNLGTIHGVEAMVCLATNGAMSIAGGNWQIFAHMLDSSSSISTHLNTTITSVSKQLDGTYNLTFSSGQVSSFDEVILAAPLQFSNLVIEPAPKHTPDQIPYVRLHVTHFASPHKLDPSAFGLDSDKEVPEYVLTTLQDGEEYGSKPNVGRAGFFSISIVSSGVNQFASQTRSEYIYKIFSPHRIDREFLSRVLGLPISEKEAETGDVDGTVSWINHWEVHSYPYEYPRVTFDELKLDDGLWYTSSIESFISTMETSALSGKNVAELIFNGWSKKHEEKSDGDSLKTETGWEFKPLDTAQKPLNAEL</sequence>
<dbReference type="PANTHER" id="PTHR15944:SF0">
    <property type="entry name" value="PRENYLCYSTEINE LYASE DOMAIN-CONTAINING PROTEIN"/>
    <property type="match status" value="1"/>
</dbReference>
<dbReference type="Pfam" id="PF13450">
    <property type="entry name" value="NAD_binding_8"/>
    <property type="match status" value="1"/>
</dbReference>
<keyword evidence="11" id="KW-1185">Reference proteome</keyword>
<dbReference type="Gene3D" id="3.50.50.60">
    <property type="entry name" value="FAD/NAD(P)-binding domain"/>
    <property type="match status" value="1"/>
</dbReference>
<dbReference type="SUPFAM" id="SSF51905">
    <property type="entry name" value="FAD/NAD(P)-binding domain"/>
    <property type="match status" value="1"/>
</dbReference>
<dbReference type="Proteomes" id="UP000800036">
    <property type="component" value="Unassembled WGS sequence"/>
</dbReference>
<keyword evidence="5" id="KW-0274">FAD</keyword>
<dbReference type="InterPro" id="IPR010795">
    <property type="entry name" value="Prenylcys_lyase"/>
</dbReference>
<dbReference type="GO" id="GO:0030328">
    <property type="term" value="P:prenylcysteine catabolic process"/>
    <property type="evidence" value="ECO:0007669"/>
    <property type="project" value="InterPro"/>
</dbReference>
<dbReference type="OrthoDB" id="437369at2759"/>
<organism evidence="10 11">
    <name type="scientific">Bimuria novae-zelandiae CBS 107.79</name>
    <dbReference type="NCBI Taxonomy" id="1447943"/>
    <lineage>
        <taxon>Eukaryota</taxon>
        <taxon>Fungi</taxon>
        <taxon>Dikarya</taxon>
        <taxon>Ascomycota</taxon>
        <taxon>Pezizomycotina</taxon>
        <taxon>Dothideomycetes</taxon>
        <taxon>Pleosporomycetidae</taxon>
        <taxon>Pleosporales</taxon>
        <taxon>Massarineae</taxon>
        <taxon>Didymosphaeriaceae</taxon>
        <taxon>Bimuria</taxon>
    </lineage>
</organism>
<dbReference type="EMBL" id="ML976680">
    <property type="protein sequence ID" value="KAF1973608.1"/>
    <property type="molecule type" value="Genomic_DNA"/>
</dbReference>
<evidence type="ECO:0000256" key="4">
    <source>
        <dbReference type="ARBA" id="ARBA00022729"/>
    </source>
</evidence>
<dbReference type="AlphaFoldDB" id="A0A6A5V9W7"/>
<name>A0A6A5V9W7_9PLEO</name>
<feature type="chain" id="PRO_5025435369" evidence="8">
    <location>
        <begin position="18"/>
        <end position="538"/>
    </location>
</feature>
<evidence type="ECO:0000256" key="1">
    <source>
        <dbReference type="ARBA" id="ARBA00001974"/>
    </source>
</evidence>
<evidence type="ECO:0000256" key="3">
    <source>
        <dbReference type="ARBA" id="ARBA00022630"/>
    </source>
</evidence>
<dbReference type="GO" id="GO:0030327">
    <property type="term" value="P:prenylated protein catabolic process"/>
    <property type="evidence" value="ECO:0007669"/>
    <property type="project" value="TreeGrafter"/>
</dbReference>
<keyword evidence="4 8" id="KW-0732">Signal</keyword>
<comment type="similarity">
    <text evidence="2">Belongs to the prenylcysteine oxidase family.</text>
</comment>
<evidence type="ECO:0000256" key="2">
    <source>
        <dbReference type="ARBA" id="ARBA00009967"/>
    </source>
</evidence>
<evidence type="ECO:0000256" key="8">
    <source>
        <dbReference type="SAM" id="SignalP"/>
    </source>
</evidence>
<gene>
    <name evidence="10" type="ORF">BU23DRAFT_580323</name>
</gene>
<feature type="signal peptide" evidence="8">
    <location>
        <begin position="1"/>
        <end position="17"/>
    </location>
</feature>
<dbReference type="InterPro" id="IPR036188">
    <property type="entry name" value="FAD/NAD-bd_sf"/>
</dbReference>
<keyword evidence="7" id="KW-0325">Glycoprotein</keyword>
<comment type="cofactor">
    <cofactor evidence="1">
        <name>FAD</name>
        <dbReference type="ChEBI" id="CHEBI:57692"/>
    </cofactor>
</comment>
<proteinExistence type="inferred from homology"/>
<evidence type="ECO:0000313" key="11">
    <source>
        <dbReference type="Proteomes" id="UP000800036"/>
    </source>
</evidence>
<feature type="domain" description="Prenylcysteine lyase" evidence="9">
    <location>
        <begin position="145"/>
        <end position="509"/>
    </location>
</feature>
<keyword evidence="6" id="KW-0560">Oxidoreductase</keyword>
<dbReference type="Pfam" id="PF07156">
    <property type="entry name" value="Prenylcys_lyase"/>
    <property type="match status" value="1"/>
</dbReference>
<evidence type="ECO:0000256" key="7">
    <source>
        <dbReference type="ARBA" id="ARBA00023180"/>
    </source>
</evidence>
<dbReference type="PIRSF" id="PIRSF036292">
    <property type="entry name" value="Prenylcysteine_oxidase"/>
    <property type="match status" value="1"/>
</dbReference>
<reference evidence="10" key="1">
    <citation type="journal article" date="2020" name="Stud. Mycol.">
        <title>101 Dothideomycetes genomes: a test case for predicting lifestyles and emergence of pathogens.</title>
        <authorList>
            <person name="Haridas S."/>
            <person name="Albert R."/>
            <person name="Binder M."/>
            <person name="Bloem J."/>
            <person name="Labutti K."/>
            <person name="Salamov A."/>
            <person name="Andreopoulos B."/>
            <person name="Baker S."/>
            <person name="Barry K."/>
            <person name="Bills G."/>
            <person name="Bluhm B."/>
            <person name="Cannon C."/>
            <person name="Castanera R."/>
            <person name="Culley D."/>
            <person name="Daum C."/>
            <person name="Ezra D."/>
            <person name="Gonzalez J."/>
            <person name="Henrissat B."/>
            <person name="Kuo A."/>
            <person name="Liang C."/>
            <person name="Lipzen A."/>
            <person name="Lutzoni F."/>
            <person name="Magnuson J."/>
            <person name="Mondo S."/>
            <person name="Nolan M."/>
            <person name="Ohm R."/>
            <person name="Pangilinan J."/>
            <person name="Park H.-J."/>
            <person name="Ramirez L."/>
            <person name="Alfaro M."/>
            <person name="Sun H."/>
            <person name="Tritt A."/>
            <person name="Yoshinaga Y."/>
            <person name="Zwiers L.-H."/>
            <person name="Turgeon B."/>
            <person name="Goodwin S."/>
            <person name="Spatafora J."/>
            <person name="Crous P."/>
            <person name="Grigoriev I."/>
        </authorList>
    </citation>
    <scope>NUCLEOTIDE SEQUENCE</scope>
    <source>
        <strain evidence="10">CBS 107.79</strain>
    </source>
</reference>
<evidence type="ECO:0000256" key="5">
    <source>
        <dbReference type="ARBA" id="ARBA00022827"/>
    </source>
</evidence>
<accession>A0A6A5V9W7</accession>
<evidence type="ECO:0000313" key="10">
    <source>
        <dbReference type="EMBL" id="KAF1973608.1"/>
    </source>
</evidence>
<keyword evidence="3" id="KW-0285">Flavoprotein</keyword>
<dbReference type="InterPro" id="IPR017046">
    <property type="entry name" value="Prenylcysteine_Oxase1"/>
</dbReference>
<protein>
    <submittedName>
        <fullName evidence="10">Prenylcysteine oxidase-like protein 1</fullName>
    </submittedName>
</protein>
<evidence type="ECO:0000256" key="6">
    <source>
        <dbReference type="ARBA" id="ARBA00023002"/>
    </source>
</evidence>
<dbReference type="PANTHER" id="PTHR15944">
    <property type="entry name" value="FARNESYLCYSTEINE LYASE"/>
    <property type="match status" value="1"/>
</dbReference>